<gene>
    <name evidence="2" type="ORF">PS1_0044</name>
</gene>
<name>A0A514TUX3_9CAUD</name>
<evidence type="ECO:0000313" key="2">
    <source>
        <dbReference type="EMBL" id="QDJ96803.1"/>
    </source>
</evidence>
<accession>A0A514TUX3</accession>
<organism evidence="2 3">
    <name type="scientific">Aeromonas phage PS1</name>
    <dbReference type="NCBI Taxonomy" id="2591406"/>
    <lineage>
        <taxon>Viruses</taxon>
        <taxon>Duplodnaviria</taxon>
        <taxon>Heunggongvirae</taxon>
        <taxon>Uroviricota</taxon>
        <taxon>Caudoviricetes</taxon>
        <taxon>Chimalliviridae</taxon>
        <taxon>Ferozepurvirus</taxon>
        <taxon>Ferozepurvirus PS1</taxon>
    </lineage>
</organism>
<evidence type="ECO:0000259" key="1">
    <source>
        <dbReference type="Pfam" id="PF20287"/>
    </source>
</evidence>
<feature type="domain" description="SH3 fold" evidence="1">
    <location>
        <begin position="6"/>
        <end position="130"/>
    </location>
</feature>
<keyword evidence="3" id="KW-1185">Reference proteome</keyword>
<evidence type="ECO:0000313" key="3">
    <source>
        <dbReference type="Proteomes" id="UP000317703"/>
    </source>
</evidence>
<dbReference type="Pfam" id="PF20287">
    <property type="entry name" value="SH3DP"/>
    <property type="match status" value="1"/>
</dbReference>
<dbReference type="EMBL" id="MN032614">
    <property type="protein sequence ID" value="QDJ96803.1"/>
    <property type="molecule type" value="Genomic_DNA"/>
</dbReference>
<dbReference type="Proteomes" id="UP000317703">
    <property type="component" value="Segment"/>
</dbReference>
<sequence length="140" mass="15832">MKLSEIQKGDLVNYDMITPGIFGDQYRGVLVAGVVDYTVASSIDPELNVKHQAFYPMFKNTVDNVNDPSRYDYLLIRPDPTQSNLLVIGYPWINPSSLEVTKGRSALITITTWEQRFESPLKDFLANLGVPYTIDVRDKS</sequence>
<proteinExistence type="predicted"/>
<dbReference type="InterPro" id="IPR046907">
    <property type="entry name" value="SH3DP"/>
</dbReference>
<protein>
    <recommendedName>
        <fullName evidence="1">SH3 fold domain-containing protein</fullName>
    </recommendedName>
</protein>
<reference evidence="2" key="1">
    <citation type="submission" date="2019-06" db="EMBL/GenBank/DDBJ databases">
        <title>Complete genome sequence of Aeromonas hydrophila bacteriophage PS1.</title>
        <authorList>
            <person name="Rai S."/>
            <person name="Tyagi A."/>
            <person name="Kumar N."/>
            <person name="Singh N."/>
        </authorList>
    </citation>
    <scope>NUCLEOTIDE SEQUENCE [LARGE SCALE GENOMIC DNA]</scope>
</reference>